<dbReference type="GO" id="GO:0004674">
    <property type="term" value="F:protein serine/threonine kinase activity"/>
    <property type="evidence" value="ECO:0007669"/>
    <property type="project" value="UniProtKB-EC"/>
</dbReference>
<accession>A0A1R2D0H3</accession>
<comment type="caution">
    <text evidence="4">The sequence shown here is derived from an EMBL/GenBank/DDBJ whole genome shotgun (WGS) entry which is preliminary data.</text>
</comment>
<dbReference type="InterPro" id="IPR000719">
    <property type="entry name" value="Prot_kinase_dom"/>
</dbReference>
<proteinExistence type="predicted"/>
<keyword evidence="5" id="KW-1185">Reference proteome</keyword>
<organism evidence="4 5">
    <name type="scientific">Stentor coeruleus</name>
    <dbReference type="NCBI Taxonomy" id="5963"/>
    <lineage>
        <taxon>Eukaryota</taxon>
        <taxon>Sar</taxon>
        <taxon>Alveolata</taxon>
        <taxon>Ciliophora</taxon>
        <taxon>Postciliodesmatophora</taxon>
        <taxon>Heterotrichea</taxon>
        <taxon>Heterotrichida</taxon>
        <taxon>Stentoridae</taxon>
        <taxon>Stentor</taxon>
    </lineage>
</organism>
<evidence type="ECO:0000256" key="1">
    <source>
        <dbReference type="ARBA" id="ARBA00012513"/>
    </source>
</evidence>
<dbReference type="PROSITE" id="PS50011">
    <property type="entry name" value="PROTEIN_KINASE_DOM"/>
    <property type="match status" value="1"/>
</dbReference>
<sequence length="320" mass="36918">MDYKFGGQWCLERKITNGCFGEIFKGKNQYTQEEVAIKLEPVASKVNQLLQEAKTLKRLDNALGFPKVRWYGHKGGFNVLVLDLLGPNLQDLFNSIGKSLCLKSVLMIADQLLSRIQALHSYHYLHRDIKPENMLIGRDNFTNLIYLIDFGLSKKFKDSSKKHIKYKEGKGFTGNQRFSSNNSLLGIEQSRRDDLEAIGHVLIYFIKGFLPWENSYNGENGPKKNSLISTKMHVSVETLCQNCHPVFSVYMNYVKSLAFSAKPDYAYLIRIFRDAFIKNDFEYDYAFEWRNMKIFINNTKSLSPVKTINISESDELVKDN</sequence>
<dbReference type="CDD" id="cd14016">
    <property type="entry name" value="STKc_CK1"/>
    <property type="match status" value="1"/>
</dbReference>
<dbReference type="Proteomes" id="UP000187209">
    <property type="component" value="Unassembled WGS sequence"/>
</dbReference>
<dbReference type="SMART" id="SM00220">
    <property type="entry name" value="S_TKc"/>
    <property type="match status" value="1"/>
</dbReference>
<gene>
    <name evidence="4" type="ORF">SteCoe_1946</name>
</gene>
<dbReference type="SUPFAM" id="SSF56112">
    <property type="entry name" value="Protein kinase-like (PK-like)"/>
    <property type="match status" value="1"/>
</dbReference>
<protein>
    <recommendedName>
        <fullName evidence="2">Casein kinase I</fullName>
        <ecNumber evidence="1">2.7.11.1</ecNumber>
    </recommendedName>
</protein>
<name>A0A1R2D0H3_9CILI</name>
<dbReference type="InterPro" id="IPR050235">
    <property type="entry name" value="CK1_Ser-Thr_kinase"/>
</dbReference>
<evidence type="ECO:0000256" key="2">
    <source>
        <dbReference type="ARBA" id="ARBA00023860"/>
    </source>
</evidence>
<dbReference type="InterPro" id="IPR008271">
    <property type="entry name" value="Ser/Thr_kinase_AS"/>
</dbReference>
<dbReference type="Pfam" id="PF00069">
    <property type="entry name" value="Pkinase"/>
    <property type="match status" value="1"/>
</dbReference>
<dbReference type="InterPro" id="IPR011009">
    <property type="entry name" value="Kinase-like_dom_sf"/>
</dbReference>
<dbReference type="AlphaFoldDB" id="A0A1R2D0H3"/>
<dbReference type="Gene3D" id="1.10.510.10">
    <property type="entry name" value="Transferase(Phosphotransferase) domain 1"/>
    <property type="match status" value="1"/>
</dbReference>
<evidence type="ECO:0000313" key="4">
    <source>
        <dbReference type="EMBL" id="OMJ94767.1"/>
    </source>
</evidence>
<dbReference type="EC" id="2.7.11.1" evidence="1"/>
<dbReference type="OrthoDB" id="2688199at2759"/>
<dbReference type="EMBL" id="MPUH01000021">
    <property type="protein sequence ID" value="OMJ94767.1"/>
    <property type="molecule type" value="Genomic_DNA"/>
</dbReference>
<dbReference type="PROSITE" id="PS00108">
    <property type="entry name" value="PROTEIN_KINASE_ST"/>
    <property type="match status" value="1"/>
</dbReference>
<dbReference type="PANTHER" id="PTHR11909">
    <property type="entry name" value="CASEIN KINASE-RELATED"/>
    <property type="match status" value="1"/>
</dbReference>
<dbReference type="GO" id="GO:0005524">
    <property type="term" value="F:ATP binding"/>
    <property type="evidence" value="ECO:0007669"/>
    <property type="project" value="InterPro"/>
</dbReference>
<evidence type="ECO:0000259" key="3">
    <source>
        <dbReference type="PROSITE" id="PS50011"/>
    </source>
</evidence>
<feature type="domain" description="Protein kinase" evidence="3">
    <location>
        <begin position="9"/>
        <end position="277"/>
    </location>
</feature>
<evidence type="ECO:0000313" key="5">
    <source>
        <dbReference type="Proteomes" id="UP000187209"/>
    </source>
</evidence>
<reference evidence="4 5" key="1">
    <citation type="submission" date="2016-11" db="EMBL/GenBank/DDBJ databases">
        <title>The macronuclear genome of Stentor coeruleus: a giant cell with tiny introns.</title>
        <authorList>
            <person name="Slabodnick M."/>
            <person name="Ruby J.G."/>
            <person name="Reiff S.B."/>
            <person name="Swart E.C."/>
            <person name="Gosai S."/>
            <person name="Prabakaran S."/>
            <person name="Witkowska E."/>
            <person name="Larue G.E."/>
            <person name="Fisher S."/>
            <person name="Freeman R.M."/>
            <person name="Gunawardena J."/>
            <person name="Chu W."/>
            <person name="Stover N.A."/>
            <person name="Gregory B.D."/>
            <person name="Nowacki M."/>
            <person name="Derisi J."/>
            <person name="Roy S.W."/>
            <person name="Marshall W.F."/>
            <person name="Sood P."/>
        </authorList>
    </citation>
    <scope>NUCLEOTIDE SEQUENCE [LARGE SCALE GENOMIC DNA]</scope>
    <source>
        <strain evidence="4">WM001</strain>
    </source>
</reference>